<dbReference type="PANTHER" id="PTHR10204:SF34">
    <property type="entry name" value="NAD(P)H DEHYDROGENASE [QUINONE] 1 ISOFORM 1"/>
    <property type="match status" value="1"/>
</dbReference>
<protein>
    <submittedName>
        <fullName evidence="4">NAD(P)H-dependent oxidoreductase</fullName>
    </submittedName>
</protein>
<comment type="similarity">
    <text evidence="1">Belongs to the NAD(P)H dehydrogenase (quinone) family.</text>
</comment>
<keyword evidence="5" id="KW-1185">Reference proteome</keyword>
<name>A0ABR8T6U5_9BACL</name>
<dbReference type="InterPro" id="IPR003680">
    <property type="entry name" value="Flavodoxin_fold"/>
</dbReference>
<gene>
    <name evidence="4" type="ORF">H9647_25015</name>
</gene>
<organism evidence="4 5">
    <name type="scientific">Paenibacillus gallinarum</name>
    <dbReference type="NCBI Taxonomy" id="2762232"/>
    <lineage>
        <taxon>Bacteria</taxon>
        <taxon>Bacillati</taxon>
        <taxon>Bacillota</taxon>
        <taxon>Bacilli</taxon>
        <taxon>Bacillales</taxon>
        <taxon>Paenibacillaceae</taxon>
        <taxon>Paenibacillus</taxon>
    </lineage>
</organism>
<dbReference type="Proteomes" id="UP000608071">
    <property type="component" value="Unassembled WGS sequence"/>
</dbReference>
<dbReference type="SUPFAM" id="SSF52218">
    <property type="entry name" value="Flavoproteins"/>
    <property type="match status" value="1"/>
</dbReference>
<feature type="domain" description="Flavodoxin-like fold" evidence="3">
    <location>
        <begin position="1"/>
        <end position="198"/>
    </location>
</feature>
<dbReference type="PANTHER" id="PTHR10204">
    <property type="entry name" value="NAD P H OXIDOREDUCTASE-RELATED"/>
    <property type="match status" value="1"/>
</dbReference>
<keyword evidence="2" id="KW-0560">Oxidoreductase</keyword>
<dbReference type="EMBL" id="JACSQL010000027">
    <property type="protein sequence ID" value="MBD7971325.1"/>
    <property type="molecule type" value="Genomic_DNA"/>
</dbReference>
<evidence type="ECO:0000256" key="1">
    <source>
        <dbReference type="ARBA" id="ARBA00006252"/>
    </source>
</evidence>
<dbReference type="Pfam" id="PF02525">
    <property type="entry name" value="Flavodoxin_2"/>
    <property type="match status" value="1"/>
</dbReference>
<evidence type="ECO:0000259" key="3">
    <source>
        <dbReference type="Pfam" id="PF02525"/>
    </source>
</evidence>
<dbReference type="InterPro" id="IPR051545">
    <property type="entry name" value="NAD(P)H_dehydrogenase_qn"/>
</dbReference>
<sequence length="209" mass="23961">MNFLIVFDHPYGSSASENIPHKRSFSAALLASVIKGLLSGGHNVDLIDLHKDGFNPVMSASDLASWRKKEVTDPLIADYQQRLLKADHLIFIFPIWWEGMPALMKGFFDKVFAKGIVYSEPKPGRPFKCLLPRLKGVTLLTVMSTPTFMYRWFFGNPITKIVFRGTFRKMGIHSLKWYNYSGMAKLTLSQRQKHLSKTERIFAKRWSTS</sequence>
<dbReference type="RefSeq" id="WP_191805139.1">
    <property type="nucleotide sequence ID" value="NZ_JACSQL010000027.1"/>
</dbReference>
<reference evidence="4 5" key="1">
    <citation type="submission" date="2020-08" db="EMBL/GenBank/DDBJ databases">
        <title>A Genomic Blueprint of the Chicken Gut Microbiome.</title>
        <authorList>
            <person name="Gilroy R."/>
            <person name="Ravi A."/>
            <person name="Getino M."/>
            <person name="Pursley I."/>
            <person name="Horton D.L."/>
            <person name="Alikhan N.-F."/>
            <person name="Baker D."/>
            <person name="Gharbi K."/>
            <person name="Hall N."/>
            <person name="Watson M."/>
            <person name="Adriaenssens E.M."/>
            <person name="Foster-Nyarko E."/>
            <person name="Jarju S."/>
            <person name="Secka A."/>
            <person name="Antonio M."/>
            <person name="Oren A."/>
            <person name="Chaudhuri R."/>
            <person name="La Ragione R.M."/>
            <person name="Hildebrand F."/>
            <person name="Pallen M.J."/>
        </authorList>
    </citation>
    <scope>NUCLEOTIDE SEQUENCE [LARGE SCALE GENOMIC DNA]</scope>
    <source>
        <strain evidence="4 5">Sa2BVA9</strain>
    </source>
</reference>
<dbReference type="InterPro" id="IPR029039">
    <property type="entry name" value="Flavoprotein-like_sf"/>
</dbReference>
<proteinExistence type="inferred from homology"/>
<comment type="caution">
    <text evidence="4">The sequence shown here is derived from an EMBL/GenBank/DDBJ whole genome shotgun (WGS) entry which is preliminary data.</text>
</comment>
<evidence type="ECO:0000313" key="5">
    <source>
        <dbReference type="Proteomes" id="UP000608071"/>
    </source>
</evidence>
<dbReference type="Gene3D" id="3.40.50.360">
    <property type="match status" value="1"/>
</dbReference>
<evidence type="ECO:0000313" key="4">
    <source>
        <dbReference type="EMBL" id="MBD7971325.1"/>
    </source>
</evidence>
<evidence type="ECO:0000256" key="2">
    <source>
        <dbReference type="ARBA" id="ARBA00023002"/>
    </source>
</evidence>
<accession>A0ABR8T6U5</accession>